<accession>A0E3F1</accession>
<dbReference type="Proteomes" id="UP000000600">
    <property type="component" value="Unassembled WGS sequence"/>
</dbReference>
<proteinExistence type="predicted"/>
<gene>
    <name evidence="2" type="ORF">GSPATT00022991001</name>
</gene>
<name>A0E3F1_PARTE</name>
<dbReference type="RefSeq" id="XP_001457215.1">
    <property type="nucleotide sequence ID" value="XM_001457178.1"/>
</dbReference>
<dbReference type="InterPro" id="IPR027417">
    <property type="entry name" value="P-loop_NTPase"/>
</dbReference>
<evidence type="ECO:0000313" key="2">
    <source>
        <dbReference type="EMBL" id="CAK89818.1"/>
    </source>
</evidence>
<dbReference type="InParanoid" id="A0E3F1"/>
<reference evidence="2 3" key="1">
    <citation type="journal article" date="2006" name="Nature">
        <title>Global trends of whole-genome duplications revealed by the ciliate Paramecium tetraurelia.</title>
        <authorList>
            <consortium name="Genoscope"/>
            <person name="Aury J.-M."/>
            <person name="Jaillon O."/>
            <person name="Duret L."/>
            <person name="Noel B."/>
            <person name="Jubin C."/>
            <person name="Porcel B.M."/>
            <person name="Segurens B."/>
            <person name="Daubin V."/>
            <person name="Anthouard V."/>
            <person name="Aiach N."/>
            <person name="Arnaiz O."/>
            <person name="Billaut A."/>
            <person name="Beisson J."/>
            <person name="Blanc I."/>
            <person name="Bouhouche K."/>
            <person name="Camara F."/>
            <person name="Duharcourt S."/>
            <person name="Guigo R."/>
            <person name="Gogendeau D."/>
            <person name="Katinka M."/>
            <person name="Keller A.-M."/>
            <person name="Kissmehl R."/>
            <person name="Klotz C."/>
            <person name="Koll F."/>
            <person name="Le Moue A."/>
            <person name="Lepere C."/>
            <person name="Malinsky S."/>
            <person name="Nowacki M."/>
            <person name="Nowak J.K."/>
            <person name="Plattner H."/>
            <person name="Poulain J."/>
            <person name="Ruiz F."/>
            <person name="Serrano V."/>
            <person name="Zagulski M."/>
            <person name="Dessen P."/>
            <person name="Betermier M."/>
            <person name="Weissenbach J."/>
            <person name="Scarpelli C."/>
            <person name="Schachter V."/>
            <person name="Sperling L."/>
            <person name="Meyer E."/>
            <person name="Cohen J."/>
            <person name="Wincker P."/>
        </authorList>
    </citation>
    <scope>NUCLEOTIDE SEQUENCE [LARGE SCALE GENOMIC DNA]</scope>
    <source>
        <strain evidence="2 3">Stock d4-2</strain>
    </source>
</reference>
<dbReference type="Gene3D" id="3.40.50.300">
    <property type="entry name" value="P-loop containing nucleotide triphosphate hydrolases"/>
    <property type="match status" value="1"/>
</dbReference>
<keyword evidence="3" id="KW-1185">Reference proteome</keyword>
<evidence type="ECO:0000313" key="3">
    <source>
        <dbReference type="Proteomes" id="UP000000600"/>
    </source>
</evidence>
<dbReference type="GeneID" id="5043000"/>
<dbReference type="SUPFAM" id="SSF52540">
    <property type="entry name" value="P-loop containing nucleoside triphosphate hydrolases"/>
    <property type="match status" value="1"/>
</dbReference>
<dbReference type="AlphaFoldDB" id="A0E3F1"/>
<dbReference type="EMBL" id="CT868656">
    <property type="protein sequence ID" value="CAK89818.1"/>
    <property type="molecule type" value="Genomic_DNA"/>
</dbReference>
<dbReference type="OrthoDB" id="8954335at2759"/>
<dbReference type="GO" id="GO:0005525">
    <property type="term" value="F:GTP binding"/>
    <property type="evidence" value="ECO:0007669"/>
    <property type="project" value="InterPro"/>
</dbReference>
<evidence type="ECO:0000259" key="1">
    <source>
        <dbReference type="Pfam" id="PF01926"/>
    </source>
</evidence>
<dbReference type="InterPro" id="IPR006073">
    <property type="entry name" value="GTP-bd"/>
</dbReference>
<sequence length="275" mass="31963">MKDQPKIIILVGVTGAGKSTVFNFLCGGNYEWQEIKNGSQLILKENSEQFALQNGGMNSVTKQPKYYLDEKLNHLIIDFPGFKDPNGELDQILIQMLFQKIVSKSKVKLIYVVRHPETRFNERGVGLQDFIKILFQGQQVDLEKICLLLNCYGDKMSDQGLRESVKKQLQVIFQSDFKQISVLRKCKSPLDIAKIFSEEKRDQLMAELNQTQDIQFSPKYVQHSEKITQYLSEKNFQMYNNICEKLNNQCKQKVDKLQERQLQISDFTFKPKFKG</sequence>
<organism evidence="2 3">
    <name type="scientific">Paramecium tetraurelia</name>
    <dbReference type="NCBI Taxonomy" id="5888"/>
    <lineage>
        <taxon>Eukaryota</taxon>
        <taxon>Sar</taxon>
        <taxon>Alveolata</taxon>
        <taxon>Ciliophora</taxon>
        <taxon>Intramacronucleata</taxon>
        <taxon>Oligohymenophorea</taxon>
        <taxon>Peniculida</taxon>
        <taxon>Parameciidae</taxon>
        <taxon>Paramecium</taxon>
    </lineage>
</organism>
<dbReference type="Pfam" id="PF01926">
    <property type="entry name" value="MMR_HSR1"/>
    <property type="match status" value="1"/>
</dbReference>
<dbReference type="HOGENOM" id="CLU_1013584_0_0_1"/>
<dbReference type="eggNOG" id="ENOG502R2X5">
    <property type="taxonomic scope" value="Eukaryota"/>
</dbReference>
<dbReference type="STRING" id="5888.A0E3F1"/>
<dbReference type="KEGG" id="ptm:GSPATT00022991001"/>
<protein>
    <recommendedName>
        <fullName evidence="1">G domain-containing protein</fullName>
    </recommendedName>
</protein>
<feature type="domain" description="G" evidence="1">
    <location>
        <begin position="8"/>
        <end position="120"/>
    </location>
</feature>